<keyword evidence="5 8" id="KW-0812">Transmembrane</keyword>
<protein>
    <recommendedName>
        <fullName evidence="8">Probable membrane transporter protein</fullName>
    </recommendedName>
</protein>
<dbReference type="PANTHER" id="PTHR30269">
    <property type="entry name" value="TRANSMEMBRANE PROTEIN YFCA"/>
    <property type="match status" value="1"/>
</dbReference>
<evidence type="ECO:0000256" key="2">
    <source>
        <dbReference type="ARBA" id="ARBA00009142"/>
    </source>
</evidence>
<feature type="transmembrane region" description="Helical" evidence="8">
    <location>
        <begin position="206"/>
        <end position="227"/>
    </location>
</feature>
<evidence type="ECO:0000313" key="9">
    <source>
        <dbReference type="EMBL" id="KRO72598.1"/>
    </source>
</evidence>
<reference evidence="9 10" key="1">
    <citation type="submission" date="2015-10" db="EMBL/GenBank/DDBJ databases">
        <title>Metagenome-Assembled Genomes uncover a global brackish microbiome.</title>
        <authorList>
            <person name="Hugerth L.W."/>
            <person name="Larsson J."/>
            <person name="Alneberg J."/>
            <person name="Lindh M.V."/>
            <person name="Legrand C."/>
            <person name="Pinhassi J."/>
            <person name="Andersson A.F."/>
        </authorList>
    </citation>
    <scope>NUCLEOTIDE SEQUENCE [LARGE SCALE GENOMIC DNA]</scope>
    <source>
        <strain evidence="9">BACL4 MAG-120507-bin80</strain>
    </source>
</reference>
<evidence type="ECO:0000256" key="3">
    <source>
        <dbReference type="ARBA" id="ARBA00022448"/>
    </source>
</evidence>
<keyword evidence="3" id="KW-0813">Transport</keyword>
<keyword evidence="6 8" id="KW-1133">Transmembrane helix</keyword>
<name>A0A0R2SCU8_9GAMM</name>
<organism evidence="9 10">
    <name type="scientific">OM182 bacterium BACL3 MAG-120507-bin80</name>
    <dbReference type="NCBI Taxonomy" id="1655577"/>
    <lineage>
        <taxon>Bacteria</taxon>
        <taxon>Pseudomonadati</taxon>
        <taxon>Pseudomonadota</taxon>
        <taxon>Gammaproteobacteria</taxon>
        <taxon>OMG group</taxon>
        <taxon>OM182 clade</taxon>
    </lineage>
</organism>
<evidence type="ECO:0000256" key="8">
    <source>
        <dbReference type="RuleBase" id="RU363041"/>
    </source>
</evidence>
<dbReference type="Proteomes" id="UP000051934">
    <property type="component" value="Unassembled WGS sequence"/>
</dbReference>
<feature type="transmembrane region" description="Helical" evidence="8">
    <location>
        <begin position="180"/>
        <end position="200"/>
    </location>
</feature>
<gene>
    <name evidence="9" type="ORF">ABR69_11790</name>
</gene>
<feature type="transmembrane region" description="Helical" evidence="8">
    <location>
        <begin position="75"/>
        <end position="97"/>
    </location>
</feature>
<feature type="transmembrane region" description="Helical" evidence="8">
    <location>
        <begin position="234"/>
        <end position="251"/>
    </location>
</feature>
<feature type="transmembrane region" description="Helical" evidence="8">
    <location>
        <begin position="143"/>
        <end position="168"/>
    </location>
</feature>
<comment type="caution">
    <text evidence="9">The sequence shown here is derived from an EMBL/GenBank/DDBJ whole genome shotgun (WGS) entry which is preliminary data.</text>
</comment>
<proteinExistence type="inferred from homology"/>
<sequence>MDINLASIALLCLTGFFAGAINTVAGGGSNLTLPVLMMLGLPADIANGSNRVAVMLQCLVGLRGYDKNNSLDRPALIPILIPTMSGGLIGALAAAVLPNLYLKPLLLGTILCMSLIILVRPSMIAHSPDTVALTPDESRMGWWGLFAAGVYGGFVQAGVGFILIAALAGGLRYDLLRANALKTLCALAFTSIALLVFIIFGKVAWAPGLILAIGSMTGAHLAVKLAVRASPEAIKWFLFLMTLVAVAGGLFL</sequence>
<feature type="transmembrane region" description="Helical" evidence="8">
    <location>
        <begin position="104"/>
        <end position="123"/>
    </location>
</feature>
<accession>A0A0R2SCU8</accession>
<evidence type="ECO:0000256" key="1">
    <source>
        <dbReference type="ARBA" id="ARBA00004651"/>
    </source>
</evidence>
<comment type="similarity">
    <text evidence="2 8">Belongs to the 4-toluene sulfonate uptake permease (TSUP) (TC 2.A.102) family.</text>
</comment>
<evidence type="ECO:0000313" key="10">
    <source>
        <dbReference type="Proteomes" id="UP000051934"/>
    </source>
</evidence>
<keyword evidence="4 8" id="KW-1003">Cell membrane</keyword>
<keyword evidence="7 8" id="KW-0472">Membrane</keyword>
<evidence type="ECO:0000256" key="6">
    <source>
        <dbReference type="ARBA" id="ARBA00022989"/>
    </source>
</evidence>
<dbReference type="InterPro" id="IPR002781">
    <property type="entry name" value="TM_pro_TauE-like"/>
</dbReference>
<dbReference type="InterPro" id="IPR052017">
    <property type="entry name" value="TSUP"/>
</dbReference>
<evidence type="ECO:0000256" key="5">
    <source>
        <dbReference type="ARBA" id="ARBA00022692"/>
    </source>
</evidence>
<dbReference type="Pfam" id="PF01925">
    <property type="entry name" value="TauE"/>
    <property type="match status" value="1"/>
</dbReference>
<dbReference type="EMBL" id="LIBB01000058">
    <property type="protein sequence ID" value="KRO72598.1"/>
    <property type="molecule type" value="Genomic_DNA"/>
</dbReference>
<dbReference type="PANTHER" id="PTHR30269:SF0">
    <property type="entry name" value="MEMBRANE TRANSPORTER PROTEIN YFCA-RELATED"/>
    <property type="match status" value="1"/>
</dbReference>
<comment type="subcellular location">
    <subcellularLocation>
        <location evidence="1 8">Cell membrane</location>
        <topology evidence="1 8">Multi-pass membrane protein</topology>
    </subcellularLocation>
</comment>
<evidence type="ECO:0000256" key="4">
    <source>
        <dbReference type="ARBA" id="ARBA00022475"/>
    </source>
</evidence>
<dbReference type="GO" id="GO:0005886">
    <property type="term" value="C:plasma membrane"/>
    <property type="evidence" value="ECO:0007669"/>
    <property type="project" value="UniProtKB-SubCell"/>
</dbReference>
<dbReference type="AlphaFoldDB" id="A0A0R2SCU8"/>
<evidence type="ECO:0000256" key="7">
    <source>
        <dbReference type="ARBA" id="ARBA00023136"/>
    </source>
</evidence>